<evidence type="ECO:0000313" key="5">
    <source>
        <dbReference type="Proteomes" id="UP000278475"/>
    </source>
</evidence>
<dbReference type="GO" id="GO:0050567">
    <property type="term" value="F:glutaminyl-tRNA synthase (glutamine-hydrolyzing) activity"/>
    <property type="evidence" value="ECO:0007669"/>
    <property type="project" value="UniProtKB-UniRule"/>
</dbReference>
<comment type="similarity">
    <text evidence="1">Belongs to the GatC family.</text>
</comment>
<dbReference type="GO" id="GO:0006412">
    <property type="term" value="P:translation"/>
    <property type="evidence" value="ECO:0007669"/>
    <property type="project" value="UniProtKB-UniRule"/>
</dbReference>
<reference evidence="4 5" key="1">
    <citation type="submission" date="2018-06" db="EMBL/GenBank/DDBJ databases">
        <title>Extensive metabolic versatility and redundancy in microbially diverse, dynamic hydrothermal sediments.</title>
        <authorList>
            <person name="Dombrowski N."/>
            <person name="Teske A."/>
            <person name="Baker B.J."/>
        </authorList>
    </citation>
    <scope>NUCLEOTIDE SEQUENCE [LARGE SCALE GENOMIC DNA]</scope>
    <source>
        <strain evidence="3">B34_G17</strain>
        <strain evidence="2">B66_G16</strain>
    </source>
</reference>
<keyword evidence="1" id="KW-0648">Protein biosynthesis</keyword>
<comment type="catalytic activity">
    <reaction evidence="1">
        <text>L-aspartyl-tRNA(Asn) + L-glutamine + ATP + H2O = L-asparaginyl-tRNA(Asn) + L-glutamate + ADP + phosphate + 2 H(+)</text>
        <dbReference type="Rhea" id="RHEA:14513"/>
        <dbReference type="Rhea" id="RHEA-COMP:9674"/>
        <dbReference type="Rhea" id="RHEA-COMP:9677"/>
        <dbReference type="ChEBI" id="CHEBI:15377"/>
        <dbReference type="ChEBI" id="CHEBI:15378"/>
        <dbReference type="ChEBI" id="CHEBI:29985"/>
        <dbReference type="ChEBI" id="CHEBI:30616"/>
        <dbReference type="ChEBI" id="CHEBI:43474"/>
        <dbReference type="ChEBI" id="CHEBI:58359"/>
        <dbReference type="ChEBI" id="CHEBI:78515"/>
        <dbReference type="ChEBI" id="CHEBI:78516"/>
        <dbReference type="ChEBI" id="CHEBI:456216"/>
    </reaction>
</comment>
<evidence type="ECO:0000313" key="4">
    <source>
        <dbReference type="Proteomes" id="UP000272051"/>
    </source>
</evidence>
<dbReference type="PANTHER" id="PTHR15004:SF0">
    <property type="entry name" value="GLUTAMYL-TRNA(GLN) AMIDOTRANSFERASE SUBUNIT C, MITOCHONDRIAL"/>
    <property type="match status" value="1"/>
</dbReference>
<dbReference type="GO" id="GO:0006450">
    <property type="term" value="P:regulation of translational fidelity"/>
    <property type="evidence" value="ECO:0007669"/>
    <property type="project" value="InterPro"/>
</dbReference>
<comment type="function">
    <text evidence="1">Allows the formation of correctly charged Asn-tRNA(Asn) or Gln-tRNA(Gln) through the transamidation of misacylated Asp-tRNA(Asn) or Glu-tRNA(Gln) in organisms which lack either or both of asparaginyl-tRNA or glutaminyl-tRNA synthetases. The reaction takes place in the presence of glutamine and ATP through an activated phospho-Asp-tRNA(Asn) or phospho-Glu-tRNA(Gln).</text>
</comment>
<name>A0A497EUU1_9CREN</name>
<dbReference type="GO" id="GO:0070681">
    <property type="term" value="P:glutaminyl-tRNAGln biosynthesis via transamidation"/>
    <property type="evidence" value="ECO:0007669"/>
    <property type="project" value="TreeGrafter"/>
</dbReference>
<dbReference type="HAMAP" id="MF_00122">
    <property type="entry name" value="GatC"/>
    <property type="match status" value="1"/>
</dbReference>
<comment type="subunit">
    <text evidence="1">Heterotrimer of A, B and C subunits.</text>
</comment>
<gene>
    <name evidence="1" type="primary">gatC</name>
    <name evidence="2" type="ORF">DRJ31_01165</name>
    <name evidence="3" type="ORF">DRJ33_00040</name>
</gene>
<protein>
    <recommendedName>
        <fullName evidence="1">Aspartyl/glutamyl-tRNA(Asn/Gln) amidotransferase subunit C</fullName>
        <shortName evidence="1">Asp/Glu-ADT subunit C</shortName>
        <ecNumber evidence="1">6.3.5.-</ecNumber>
    </recommendedName>
</protein>
<dbReference type="Gene3D" id="1.10.20.60">
    <property type="entry name" value="Glu-tRNAGln amidotransferase C subunit, N-terminal domain"/>
    <property type="match status" value="1"/>
</dbReference>
<dbReference type="NCBIfam" id="TIGR00135">
    <property type="entry name" value="gatC"/>
    <property type="match status" value="1"/>
</dbReference>
<evidence type="ECO:0000313" key="2">
    <source>
        <dbReference type="EMBL" id="RLE50480.1"/>
    </source>
</evidence>
<keyword evidence="1" id="KW-0436">Ligase</keyword>
<dbReference type="InterPro" id="IPR036113">
    <property type="entry name" value="Asp/Glu-ADT_sf_sub_c"/>
</dbReference>
<evidence type="ECO:0000313" key="3">
    <source>
        <dbReference type="EMBL" id="RLE53800.1"/>
    </source>
</evidence>
<dbReference type="EC" id="6.3.5.-" evidence="1"/>
<evidence type="ECO:0000256" key="1">
    <source>
        <dbReference type="HAMAP-Rule" id="MF_00122"/>
    </source>
</evidence>
<dbReference type="Proteomes" id="UP000272051">
    <property type="component" value="Unassembled WGS sequence"/>
</dbReference>
<dbReference type="GO" id="GO:0016740">
    <property type="term" value="F:transferase activity"/>
    <property type="evidence" value="ECO:0007669"/>
    <property type="project" value="UniProtKB-KW"/>
</dbReference>
<dbReference type="PANTHER" id="PTHR15004">
    <property type="entry name" value="GLUTAMYL-TRNA(GLN) AMIDOTRANSFERASE SUBUNIT C, MITOCHONDRIAL"/>
    <property type="match status" value="1"/>
</dbReference>
<organism evidence="2 5">
    <name type="scientific">Thermoproteota archaeon</name>
    <dbReference type="NCBI Taxonomy" id="2056631"/>
    <lineage>
        <taxon>Archaea</taxon>
        <taxon>Thermoproteota</taxon>
    </lineage>
</organism>
<dbReference type="SUPFAM" id="SSF141000">
    <property type="entry name" value="Glu-tRNAGln amidotransferase C subunit"/>
    <property type="match status" value="1"/>
</dbReference>
<dbReference type="Proteomes" id="UP000278475">
    <property type="component" value="Unassembled WGS sequence"/>
</dbReference>
<keyword evidence="1" id="KW-0547">Nucleotide-binding</keyword>
<dbReference type="Pfam" id="PF02686">
    <property type="entry name" value="GatC"/>
    <property type="match status" value="1"/>
</dbReference>
<keyword evidence="2" id="KW-0808">Transferase</keyword>
<comment type="caution">
    <text evidence="2">The sequence shown here is derived from an EMBL/GenBank/DDBJ whole genome shotgun (WGS) entry which is preliminary data.</text>
</comment>
<comment type="catalytic activity">
    <reaction evidence="1">
        <text>L-glutamyl-tRNA(Gln) + L-glutamine + ATP + H2O = L-glutaminyl-tRNA(Gln) + L-glutamate + ADP + phosphate + H(+)</text>
        <dbReference type="Rhea" id="RHEA:17521"/>
        <dbReference type="Rhea" id="RHEA-COMP:9681"/>
        <dbReference type="Rhea" id="RHEA-COMP:9684"/>
        <dbReference type="ChEBI" id="CHEBI:15377"/>
        <dbReference type="ChEBI" id="CHEBI:15378"/>
        <dbReference type="ChEBI" id="CHEBI:29985"/>
        <dbReference type="ChEBI" id="CHEBI:30616"/>
        <dbReference type="ChEBI" id="CHEBI:43474"/>
        <dbReference type="ChEBI" id="CHEBI:58359"/>
        <dbReference type="ChEBI" id="CHEBI:78520"/>
        <dbReference type="ChEBI" id="CHEBI:78521"/>
        <dbReference type="ChEBI" id="CHEBI:456216"/>
    </reaction>
</comment>
<keyword evidence="1" id="KW-0067">ATP-binding</keyword>
<dbReference type="EMBL" id="QMQX01000001">
    <property type="protein sequence ID" value="RLE53800.1"/>
    <property type="molecule type" value="Genomic_DNA"/>
</dbReference>
<dbReference type="AlphaFoldDB" id="A0A497EUU1"/>
<dbReference type="InterPro" id="IPR003837">
    <property type="entry name" value="GatC"/>
</dbReference>
<proteinExistence type="inferred from homology"/>
<dbReference type="EMBL" id="QMQV01000005">
    <property type="protein sequence ID" value="RLE50480.1"/>
    <property type="molecule type" value="Genomic_DNA"/>
</dbReference>
<dbReference type="GO" id="GO:0005524">
    <property type="term" value="F:ATP binding"/>
    <property type="evidence" value="ECO:0007669"/>
    <property type="project" value="UniProtKB-KW"/>
</dbReference>
<accession>A0A497EUU1</accession>
<sequence length="95" mass="11154">MKRISPEKTSYLAWLAKIELTEEEKKLFTEQLNRILEFFREIDKIDTSNVPPTYHVLPISNVFREDEPEPPLPQEEALKNAPRKKDGFFIAPKIV</sequence>